<accession>A0A1N6GDX0</accession>
<keyword evidence="5 7" id="KW-0813">Transport</keyword>
<name>A0A1N6GDX0_9GAMM</name>
<reference evidence="10 11" key="1">
    <citation type="submission" date="2016-11" db="EMBL/GenBank/DDBJ databases">
        <authorList>
            <person name="Jaros S."/>
            <person name="Januszkiewicz K."/>
            <person name="Wedrychowicz H."/>
        </authorList>
    </citation>
    <scope>NUCLEOTIDE SEQUENCE [LARGE SCALE GENOMIC DNA]</scope>
    <source>
        <strain evidence="10 11">DSM 17737</strain>
    </source>
</reference>
<comment type="subunit">
    <text evidence="3 7">The complex is composed of two ATP-binding proteins (PstB), two transmembrane proteins (PstC and PstA) and a solute-binding protein (PstS).</text>
</comment>
<evidence type="ECO:0000256" key="3">
    <source>
        <dbReference type="ARBA" id="ARBA00011529"/>
    </source>
</evidence>
<feature type="chain" id="PRO_5013156277" description="Phosphate-binding protein PstS" evidence="8">
    <location>
        <begin position="21"/>
        <end position="332"/>
    </location>
</feature>
<feature type="domain" description="PBP" evidence="9">
    <location>
        <begin position="15"/>
        <end position="297"/>
    </location>
</feature>
<dbReference type="SUPFAM" id="SSF53850">
    <property type="entry name" value="Periplasmic binding protein-like II"/>
    <property type="match status" value="1"/>
</dbReference>
<keyword evidence="11" id="KW-1185">Reference proteome</keyword>
<protein>
    <recommendedName>
        <fullName evidence="4 7">Phosphate-binding protein PstS</fullName>
    </recommendedName>
</protein>
<evidence type="ECO:0000259" key="9">
    <source>
        <dbReference type="Pfam" id="PF12849"/>
    </source>
</evidence>
<dbReference type="Proteomes" id="UP000198461">
    <property type="component" value="Unassembled WGS sequence"/>
</dbReference>
<dbReference type="GO" id="GO:0035435">
    <property type="term" value="P:phosphate ion transmembrane transport"/>
    <property type="evidence" value="ECO:0007669"/>
    <property type="project" value="InterPro"/>
</dbReference>
<dbReference type="AlphaFoldDB" id="A0A1N6GDX0"/>
<keyword evidence="8" id="KW-0732">Signal</keyword>
<dbReference type="PIRSF" id="PIRSF002756">
    <property type="entry name" value="PstS"/>
    <property type="match status" value="1"/>
</dbReference>
<evidence type="ECO:0000256" key="4">
    <source>
        <dbReference type="ARBA" id="ARBA00021889"/>
    </source>
</evidence>
<evidence type="ECO:0000256" key="1">
    <source>
        <dbReference type="ARBA" id="ARBA00002841"/>
    </source>
</evidence>
<evidence type="ECO:0000256" key="5">
    <source>
        <dbReference type="ARBA" id="ARBA00022448"/>
    </source>
</evidence>
<dbReference type="NCBIfam" id="TIGR00975">
    <property type="entry name" value="3a0107s03"/>
    <property type="match status" value="1"/>
</dbReference>
<dbReference type="PANTHER" id="PTHR42996">
    <property type="entry name" value="PHOSPHATE-BINDING PROTEIN PSTS"/>
    <property type="match status" value="1"/>
</dbReference>
<dbReference type="STRING" id="364032.SAMN05443662_1299"/>
<comment type="similarity">
    <text evidence="2 7">Belongs to the PstS family.</text>
</comment>
<dbReference type="PANTHER" id="PTHR42996:SF1">
    <property type="entry name" value="PHOSPHATE-BINDING PROTEIN PSTS"/>
    <property type="match status" value="1"/>
</dbReference>
<keyword evidence="6 7" id="KW-0592">Phosphate transport</keyword>
<comment type="function">
    <text evidence="1 7">Part of the ABC transporter complex PstSACB involved in phosphate import.</text>
</comment>
<feature type="signal peptide" evidence="8">
    <location>
        <begin position="1"/>
        <end position="20"/>
    </location>
</feature>
<gene>
    <name evidence="10" type="ORF">SAMN05443662_1299</name>
</gene>
<dbReference type="GO" id="GO:0043190">
    <property type="term" value="C:ATP-binding cassette (ABC) transporter complex"/>
    <property type="evidence" value="ECO:0007669"/>
    <property type="project" value="InterPro"/>
</dbReference>
<dbReference type="CDD" id="cd13565">
    <property type="entry name" value="PBP2_PstS"/>
    <property type="match status" value="1"/>
</dbReference>
<dbReference type="InterPro" id="IPR024370">
    <property type="entry name" value="PBP_domain"/>
</dbReference>
<evidence type="ECO:0000256" key="6">
    <source>
        <dbReference type="ARBA" id="ARBA00022592"/>
    </source>
</evidence>
<dbReference type="Gene3D" id="3.40.190.10">
    <property type="entry name" value="Periplasmic binding protein-like II"/>
    <property type="match status" value="2"/>
</dbReference>
<dbReference type="InterPro" id="IPR050962">
    <property type="entry name" value="Phosphate-bind_PstS"/>
</dbReference>
<proteinExistence type="inferred from homology"/>
<evidence type="ECO:0000256" key="7">
    <source>
        <dbReference type="PIRNR" id="PIRNR002756"/>
    </source>
</evidence>
<sequence length="332" mass="36675">MLKKVMLAGTFAVAATTAYAGTTVQGTGSSFAYPLYKSWATEYYNATGNKVNYTATGSGTGIKAVSAREVDFGGSDKPLAPKTLKKKGLYQFPTAMGAIVMAYNVPGVDHLRLSEKAHEGIVLGSVKYWDNPLLKKENPNANLPHKPILFVHRSDKSGTTFAYTYYLSKMSKTWRKRFGAKKMVNWPMENRIGGKGNFGVTTAIKTNKYSIGYADYADAVHNGLKMAEIEAPSGEYIKPSLASFQEAAKYADLDPKKDFYANIAYPPKGYPIVTATFVLMPQEKPERSKEVVKFFDFGFKNGDDNATELGYVPLPADVKEKIRGYWKEKGLY</sequence>
<dbReference type="EMBL" id="FSRE01000003">
    <property type="protein sequence ID" value="SIO05676.1"/>
    <property type="molecule type" value="Genomic_DNA"/>
</dbReference>
<dbReference type="RefSeq" id="WP_074201581.1">
    <property type="nucleotide sequence ID" value="NZ_FSRE01000003.1"/>
</dbReference>
<evidence type="ECO:0000256" key="8">
    <source>
        <dbReference type="SAM" id="SignalP"/>
    </source>
</evidence>
<dbReference type="GO" id="GO:0042301">
    <property type="term" value="F:phosphate ion binding"/>
    <property type="evidence" value="ECO:0007669"/>
    <property type="project" value="InterPro"/>
</dbReference>
<organism evidence="10 11">
    <name type="scientific">Sulfurivirga caldicuralii</name>
    <dbReference type="NCBI Taxonomy" id="364032"/>
    <lineage>
        <taxon>Bacteria</taxon>
        <taxon>Pseudomonadati</taxon>
        <taxon>Pseudomonadota</taxon>
        <taxon>Gammaproteobacteria</taxon>
        <taxon>Thiotrichales</taxon>
        <taxon>Piscirickettsiaceae</taxon>
        <taxon>Sulfurivirga</taxon>
    </lineage>
</organism>
<dbReference type="OrthoDB" id="9801510at2"/>
<evidence type="ECO:0000256" key="2">
    <source>
        <dbReference type="ARBA" id="ARBA00008725"/>
    </source>
</evidence>
<dbReference type="InterPro" id="IPR005673">
    <property type="entry name" value="ABC_phos-bd_PstS"/>
</dbReference>
<evidence type="ECO:0000313" key="11">
    <source>
        <dbReference type="Proteomes" id="UP000198461"/>
    </source>
</evidence>
<dbReference type="Pfam" id="PF12849">
    <property type="entry name" value="PBP_like_2"/>
    <property type="match status" value="1"/>
</dbReference>
<evidence type="ECO:0000313" key="10">
    <source>
        <dbReference type="EMBL" id="SIO05676.1"/>
    </source>
</evidence>